<feature type="signal peptide" evidence="2">
    <location>
        <begin position="1"/>
        <end position="22"/>
    </location>
</feature>
<feature type="domain" description="Thioredoxin" evidence="3">
    <location>
        <begin position="8"/>
        <end position="135"/>
    </location>
</feature>
<feature type="compositionally biased region" description="Low complexity" evidence="1">
    <location>
        <begin position="249"/>
        <end position="266"/>
    </location>
</feature>
<dbReference type="PANTHER" id="PTHR43601:SF3">
    <property type="entry name" value="THIOREDOXIN, MITOCHONDRIAL"/>
    <property type="match status" value="1"/>
</dbReference>
<dbReference type="AlphaFoldDB" id="A0A5C5WEJ1"/>
<dbReference type="OrthoDB" id="244344at2"/>
<sequence length="390" mass="41425" precursor="true">MRSPIRSLAVVVLLTATTATHAENAIPWRTDLRAAMAEAQQSNKLVLLHFWTESCGPCRLLDQRVFTQPGMAGAITANYVPVKVNAGEHPELAQSYGVTRVPTDVVADSQGQVIRSYVSPATPMAYLGVLTEMAVAQRGKSSPYDNLMAAAPYRTNQTTSDLPPANRLGNQSNPAVPSAPMASAQQVMPAATPAGSNANPYYSEPAAAAPPAATVAAQRSTTVPPTVPQDKLPSLAATNVAPTTVASSTPRQATPASQTAAPQLPAGSPPLAFDGYCPVSMKRDWAWKQGDVRYGAIHRGRTYLFTSAEHRDTFLATPDDFAPALSGADPVLAVDQRQNVAGSRQYAVEYRGKFFFFASEETLSRFWTNADGYANGAERVAAATSDTVVR</sequence>
<gene>
    <name evidence="4" type="primary">trxA_2</name>
    <name evidence="4" type="ORF">Pla111_02580</name>
</gene>
<dbReference type="SUPFAM" id="SSF52833">
    <property type="entry name" value="Thioredoxin-like"/>
    <property type="match status" value="1"/>
</dbReference>
<name>A0A5C5WEJ1_9BACT</name>
<evidence type="ECO:0000259" key="3">
    <source>
        <dbReference type="PROSITE" id="PS51352"/>
    </source>
</evidence>
<keyword evidence="2" id="KW-0732">Signal</keyword>
<dbReference type="Proteomes" id="UP000318995">
    <property type="component" value="Unassembled WGS sequence"/>
</dbReference>
<evidence type="ECO:0000313" key="4">
    <source>
        <dbReference type="EMBL" id="TWT48489.1"/>
    </source>
</evidence>
<dbReference type="InterPro" id="IPR036249">
    <property type="entry name" value="Thioredoxin-like_sf"/>
</dbReference>
<dbReference type="Pfam" id="PF03190">
    <property type="entry name" value="Thioredox_DsbH"/>
    <property type="match status" value="1"/>
</dbReference>
<feature type="region of interest" description="Disordered" evidence="1">
    <location>
        <begin position="156"/>
        <end position="196"/>
    </location>
</feature>
<dbReference type="PROSITE" id="PS51352">
    <property type="entry name" value="THIOREDOXIN_2"/>
    <property type="match status" value="1"/>
</dbReference>
<protein>
    <submittedName>
        <fullName evidence="4">Thioredoxin</fullName>
    </submittedName>
</protein>
<feature type="region of interest" description="Disordered" evidence="1">
    <location>
        <begin position="212"/>
        <end position="267"/>
    </location>
</feature>
<feature type="chain" id="PRO_5022777416" evidence="2">
    <location>
        <begin position="23"/>
        <end position="390"/>
    </location>
</feature>
<dbReference type="PANTHER" id="PTHR43601">
    <property type="entry name" value="THIOREDOXIN, MITOCHONDRIAL"/>
    <property type="match status" value="1"/>
</dbReference>
<evidence type="ECO:0000256" key="2">
    <source>
        <dbReference type="SAM" id="SignalP"/>
    </source>
</evidence>
<keyword evidence="5" id="KW-1185">Reference proteome</keyword>
<dbReference type="EMBL" id="SJPH01000001">
    <property type="protein sequence ID" value="TWT48489.1"/>
    <property type="molecule type" value="Genomic_DNA"/>
</dbReference>
<reference evidence="4 5" key="1">
    <citation type="submission" date="2019-02" db="EMBL/GenBank/DDBJ databases">
        <title>Deep-cultivation of Planctomycetes and their phenomic and genomic characterization uncovers novel biology.</title>
        <authorList>
            <person name="Wiegand S."/>
            <person name="Jogler M."/>
            <person name="Boedeker C."/>
            <person name="Pinto D."/>
            <person name="Vollmers J."/>
            <person name="Rivas-Marin E."/>
            <person name="Kohn T."/>
            <person name="Peeters S.H."/>
            <person name="Heuer A."/>
            <person name="Rast P."/>
            <person name="Oberbeckmann S."/>
            <person name="Bunk B."/>
            <person name="Jeske O."/>
            <person name="Meyerdierks A."/>
            <person name="Storesund J.E."/>
            <person name="Kallscheuer N."/>
            <person name="Luecker S."/>
            <person name="Lage O.M."/>
            <person name="Pohl T."/>
            <person name="Merkel B.J."/>
            <person name="Hornburger P."/>
            <person name="Mueller R.-W."/>
            <person name="Bruemmer F."/>
            <person name="Labrenz M."/>
            <person name="Spormann A.M."/>
            <person name="Op Den Camp H."/>
            <person name="Overmann J."/>
            <person name="Amann R."/>
            <person name="Jetten M.S.M."/>
            <person name="Mascher T."/>
            <person name="Medema M.H."/>
            <person name="Devos D.P."/>
            <person name="Kaster A.-K."/>
            <person name="Ovreas L."/>
            <person name="Rohde M."/>
            <person name="Galperin M.Y."/>
            <person name="Jogler C."/>
        </authorList>
    </citation>
    <scope>NUCLEOTIDE SEQUENCE [LARGE SCALE GENOMIC DNA]</scope>
    <source>
        <strain evidence="4 5">Pla111</strain>
    </source>
</reference>
<evidence type="ECO:0000313" key="5">
    <source>
        <dbReference type="Proteomes" id="UP000318995"/>
    </source>
</evidence>
<dbReference type="GO" id="GO:0045454">
    <property type="term" value="P:cell redox homeostasis"/>
    <property type="evidence" value="ECO:0007669"/>
    <property type="project" value="TreeGrafter"/>
</dbReference>
<comment type="caution">
    <text evidence="4">The sequence shown here is derived from an EMBL/GenBank/DDBJ whole genome shotgun (WGS) entry which is preliminary data.</text>
</comment>
<organism evidence="4 5">
    <name type="scientific">Botrimarina hoheduenensis</name>
    <dbReference type="NCBI Taxonomy" id="2528000"/>
    <lineage>
        <taxon>Bacteria</taxon>
        <taxon>Pseudomonadati</taxon>
        <taxon>Planctomycetota</taxon>
        <taxon>Planctomycetia</taxon>
        <taxon>Pirellulales</taxon>
        <taxon>Lacipirellulaceae</taxon>
        <taxon>Botrimarina</taxon>
    </lineage>
</organism>
<dbReference type="InterPro" id="IPR013766">
    <property type="entry name" value="Thioredoxin_domain"/>
</dbReference>
<feature type="compositionally biased region" description="Polar residues" evidence="1">
    <location>
        <begin position="236"/>
        <end position="248"/>
    </location>
</feature>
<accession>A0A5C5WEJ1</accession>
<dbReference type="CDD" id="cd02947">
    <property type="entry name" value="TRX_family"/>
    <property type="match status" value="1"/>
</dbReference>
<dbReference type="Gene3D" id="3.40.30.10">
    <property type="entry name" value="Glutaredoxin"/>
    <property type="match status" value="1"/>
</dbReference>
<dbReference type="RefSeq" id="WP_146570603.1">
    <property type="nucleotide sequence ID" value="NZ_SJPH01000001.1"/>
</dbReference>
<dbReference type="InterPro" id="IPR004879">
    <property type="entry name" value="Ssp411-like_TRX"/>
</dbReference>
<proteinExistence type="predicted"/>
<evidence type="ECO:0000256" key="1">
    <source>
        <dbReference type="SAM" id="MobiDB-lite"/>
    </source>
</evidence>